<proteinExistence type="predicted"/>
<dbReference type="Pfam" id="PF13456">
    <property type="entry name" value="RVT_3"/>
    <property type="match status" value="1"/>
</dbReference>
<dbReference type="Proteomes" id="UP000264353">
    <property type="component" value="Chromosome A10"/>
</dbReference>
<dbReference type="PANTHER" id="PTHR47074:SF53">
    <property type="entry name" value="REVERSE TRANSCRIPTASE-LIKE PROTEIN"/>
    <property type="match status" value="1"/>
</dbReference>
<evidence type="ECO:0008006" key="5">
    <source>
        <dbReference type="Google" id="ProtNLM"/>
    </source>
</evidence>
<dbReference type="AlphaFoldDB" id="A0A397XI29"/>
<name>A0A397XI29_BRACM</name>
<dbReference type="InterPro" id="IPR044730">
    <property type="entry name" value="RNase_H-like_dom_plant"/>
</dbReference>
<evidence type="ECO:0000313" key="4">
    <source>
        <dbReference type="Proteomes" id="UP000264353"/>
    </source>
</evidence>
<dbReference type="EMBL" id="CM010637">
    <property type="protein sequence ID" value="RID40325.1"/>
    <property type="molecule type" value="Genomic_DNA"/>
</dbReference>
<feature type="domain" description="Reverse transcriptase zinc-binding" evidence="2">
    <location>
        <begin position="1"/>
        <end position="50"/>
    </location>
</feature>
<organism evidence="3 4">
    <name type="scientific">Brassica campestris</name>
    <name type="common">Field mustard</name>
    <dbReference type="NCBI Taxonomy" id="3711"/>
    <lineage>
        <taxon>Eukaryota</taxon>
        <taxon>Viridiplantae</taxon>
        <taxon>Streptophyta</taxon>
        <taxon>Embryophyta</taxon>
        <taxon>Tracheophyta</taxon>
        <taxon>Spermatophyta</taxon>
        <taxon>Magnoliopsida</taxon>
        <taxon>eudicotyledons</taxon>
        <taxon>Gunneridae</taxon>
        <taxon>Pentapetalae</taxon>
        <taxon>rosids</taxon>
        <taxon>malvids</taxon>
        <taxon>Brassicales</taxon>
        <taxon>Brassicaceae</taxon>
        <taxon>Brassiceae</taxon>
        <taxon>Brassica</taxon>
    </lineage>
</organism>
<sequence>MWRALAGALAVATRLRTRGIQIDPSCKMCHAHPETICHILFHCHTAKEVWRLSNITLPPAGFSMNLVFLNFHHLMDVCRRSTSSDTSSKYFPWILWHLWKARNMSVFERVSLGASDIWERVKVDAAAWFGANDPSSRNEELIQSSLVNVLRWQKPSASFVKCNIGTSWIDDRQNCGAAWILRDQSGQVLCHSRRSYSSVSNKMEAELWSFLWAVESISSLRYERVVFESSSYLAGEAILRPSLFPQFNDMLQDIRDKLSFFGYGP</sequence>
<evidence type="ECO:0000259" key="2">
    <source>
        <dbReference type="Pfam" id="PF13966"/>
    </source>
</evidence>
<dbReference type="InterPro" id="IPR026960">
    <property type="entry name" value="RVT-Znf"/>
</dbReference>
<accession>A0A397XI29</accession>
<dbReference type="GO" id="GO:0004523">
    <property type="term" value="F:RNA-DNA hybrid ribonuclease activity"/>
    <property type="evidence" value="ECO:0007669"/>
    <property type="project" value="InterPro"/>
</dbReference>
<dbReference type="GO" id="GO:0003676">
    <property type="term" value="F:nucleic acid binding"/>
    <property type="evidence" value="ECO:0007669"/>
    <property type="project" value="InterPro"/>
</dbReference>
<protein>
    <recommendedName>
        <fullName evidence="5">Reverse transcriptase zinc-binding domain-containing protein</fullName>
    </recommendedName>
</protein>
<dbReference type="PANTHER" id="PTHR47074">
    <property type="entry name" value="BNAC02G40300D PROTEIN"/>
    <property type="match status" value="1"/>
</dbReference>
<gene>
    <name evidence="3" type="ORF">BRARA_J00380</name>
</gene>
<dbReference type="Pfam" id="PF13966">
    <property type="entry name" value="zf-RVT"/>
    <property type="match status" value="1"/>
</dbReference>
<dbReference type="CDD" id="cd06222">
    <property type="entry name" value="RNase_H_like"/>
    <property type="match status" value="1"/>
</dbReference>
<reference evidence="3 4" key="1">
    <citation type="submission" date="2018-06" db="EMBL/GenBank/DDBJ databases">
        <title>WGS assembly of Brassica rapa FPsc.</title>
        <authorList>
            <person name="Bowman J."/>
            <person name="Kohchi T."/>
            <person name="Yamato K."/>
            <person name="Jenkins J."/>
            <person name="Shu S."/>
            <person name="Ishizaki K."/>
            <person name="Yamaoka S."/>
            <person name="Nishihama R."/>
            <person name="Nakamura Y."/>
            <person name="Berger F."/>
            <person name="Adam C."/>
            <person name="Aki S."/>
            <person name="Althoff F."/>
            <person name="Araki T."/>
            <person name="Arteaga-Vazquez M."/>
            <person name="Balasubrmanian S."/>
            <person name="Bauer D."/>
            <person name="Boehm C."/>
            <person name="Briginshaw L."/>
            <person name="Caballero-Perez J."/>
            <person name="Catarino B."/>
            <person name="Chen F."/>
            <person name="Chiyoda S."/>
            <person name="Chovatia M."/>
            <person name="Davies K."/>
            <person name="Delmans M."/>
            <person name="Demura T."/>
            <person name="Dierschke T."/>
            <person name="Dolan L."/>
            <person name="Dorantes-Acosta A."/>
            <person name="Eklund D."/>
            <person name="Florent S."/>
            <person name="Flores-Sandoval E."/>
            <person name="Fujiyama A."/>
            <person name="Fukuzawa H."/>
            <person name="Galik B."/>
            <person name="Grimanelli D."/>
            <person name="Grimwood J."/>
            <person name="Grossniklaus U."/>
            <person name="Hamada T."/>
            <person name="Haseloff J."/>
            <person name="Hetherington A."/>
            <person name="Higo A."/>
            <person name="Hirakawa Y."/>
            <person name="Hundley H."/>
            <person name="Ikeda Y."/>
            <person name="Inoue K."/>
            <person name="Inoue S."/>
            <person name="Ishida S."/>
            <person name="Jia Q."/>
            <person name="Kakita M."/>
            <person name="Kanazawa T."/>
            <person name="Kawai Y."/>
            <person name="Kawashima T."/>
            <person name="Kennedy M."/>
            <person name="Kinose K."/>
            <person name="Kinoshita T."/>
            <person name="Kohara Y."/>
            <person name="Koide E."/>
            <person name="Komatsu K."/>
            <person name="Kopischke S."/>
            <person name="Kubo M."/>
            <person name="Kyozuka J."/>
            <person name="Lagercrantz U."/>
            <person name="Lin S."/>
            <person name="Lindquist E."/>
            <person name="Lipzen A."/>
            <person name="Lu C."/>
            <person name="Luna E."/>
            <person name="Martienssen R."/>
            <person name="Minamino N."/>
            <person name="Mizutani M."/>
            <person name="Mizutani M."/>
            <person name="Mochizuki N."/>
            <person name="Monte I."/>
            <person name="Mosher R."/>
            <person name="Nagasaki H."/>
            <person name="Nakagami H."/>
            <person name="Naramoto S."/>
            <person name="Nishitani K."/>
            <person name="Ohtani M."/>
            <person name="Okamoto T."/>
            <person name="Okumura M."/>
            <person name="Phillips J."/>
            <person name="Pollak B."/>
            <person name="Reinders A."/>
            <person name="Roevekamp M."/>
            <person name="Sano R."/>
            <person name="Sawa S."/>
            <person name="Schmid M."/>
            <person name="Shirakawa M."/>
            <person name="Solano R."/>
            <person name="Spunde A."/>
            <person name="Suetsugu N."/>
            <person name="Sugano S."/>
            <person name="Sugiyama A."/>
            <person name="Sun R."/>
            <person name="Suzuki Y."/>
            <person name="Takenaka M."/>
            <person name="Takezawa D."/>
            <person name="Tomogane H."/>
            <person name="Tsuzuki M."/>
            <person name="Ueda T."/>
            <person name="Umeda M."/>
            <person name="Ward J."/>
            <person name="Watanabe Y."/>
            <person name="Yazaki K."/>
            <person name="Yokoyama R."/>
            <person name="Yoshitake Y."/>
            <person name="Yotsui I."/>
            <person name="Zachgo S."/>
            <person name="Schmutz J."/>
        </authorList>
    </citation>
    <scope>NUCLEOTIDE SEQUENCE [LARGE SCALE GENOMIC DNA]</scope>
    <source>
        <strain evidence="4">cv. B-3</strain>
    </source>
</reference>
<feature type="domain" description="RNase H type-1" evidence="1">
    <location>
        <begin position="167"/>
        <end position="258"/>
    </location>
</feature>
<dbReference type="InterPro" id="IPR052929">
    <property type="entry name" value="RNase_H-like_EbsB-rel"/>
</dbReference>
<dbReference type="InterPro" id="IPR002156">
    <property type="entry name" value="RNaseH_domain"/>
</dbReference>
<evidence type="ECO:0000259" key="1">
    <source>
        <dbReference type="Pfam" id="PF13456"/>
    </source>
</evidence>
<evidence type="ECO:0000313" key="3">
    <source>
        <dbReference type="EMBL" id="RID40325.1"/>
    </source>
</evidence>